<evidence type="ECO:0000313" key="3">
    <source>
        <dbReference type="Proteomes" id="UP000266841"/>
    </source>
</evidence>
<feature type="region of interest" description="Disordered" evidence="1">
    <location>
        <begin position="1"/>
        <end position="36"/>
    </location>
</feature>
<dbReference type="OMA" id="FHINSEA"/>
<dbReference type="OrthoDB" id="38245at2759"/>
<name>K0T0X3_THAOC</name>
<evidence type="ECO:0000256" key="1">
    <source>
        <dbReference type="SAM" id="MobiDB-lite"/>
    </source>
</evidence>
<proteinExistence type="predicted"/>
<organism evidence="2 3">
    <name type="scientific">Thalassiosira oceanica</name>
    <name type="common">Marine diatom</name>
    <dbReference type="NCBI Taxonomy" id="159749"/>
    <lineage>
        <taxon>Eukaryota</taxon>
        <taxon>Sar</taxon>
        <taxon>Stramenopiles</taxon>
        <taxon>Ochrophyta</taxon>
        <taxon>Bacillariophyta</taxon>
        <taxon>Coscinodiscophyceae</taxon>
        <taxon>Thalassiosirophycidae</taxon>
        <taxon>Thalassiosirales</taxon>
        <taxon>Thalassiosiraceae</taxon>
        <taxon>Thalassiosira</taxon>
    </lineage>
</organism>
<dbReference type="Proteomes" id="UP000266841">
    <property type="component" value="Unassembled WGS sequence"/>
</dbReference>
<evidence type="ECO:0000313" key="2">
    <source>
        <dbReference type="EMBL" id="EJK71380.1"/>
    </source>
</evidence>
<keyword evidence="3" id="KW-1185">Reference proteome</keyword>
<dbReference type="AlphaFoldDB" id="K0T0X3"/>
<gene>
    <name evidence="2" type="ORF">THAOC_07189</name>
</gene>
<reference evidence="2 3" key="1">
    <citation type="journal article" date="2012" name="Genome Biol.">
        <title>Genome and low-iron response of an oceanic diatom adapted to chronic iron limitation.</title>
        <authorList>
            <person name="Lommer M."/>
            <person name="Specht M."/>
            <person name="Roy A.S."/>
            <person name="Kraemer L."/>
            <person name="Andreson R."/>
            <person name="Gutowska M.A."/>
            <person name="Wolf J."/>
            <person name="Bergner S.V."/>
            <person name="Schilhabel M.B."/>
            <person name="Klostermeier U.C."/>
            <person name="Beiko R.G."/>
            <person name="Rosenstiel P."/>
            <person name="Hippler M."/>
            <person name="Laroche J."/>
        </authorList>
    </citation>
    <scope>NUCLEOTIDE SEQUENCE [LARGE SCALE GENOMIC DNA]</scope>
    <source>
        <strain evidence="2 3">CCMP1005</strain>
    </source>
</reference>
<dbReference type="EMBL" id="AGNL01007307">
    <property type="protein sequence ID" value="EJK71380.1"/>
    <property type="molecule type" value="Genomic_DNA"/>
</dbReference>
<accession>K0T0X3</accession>
<dbReference type="eggNOG" id="ENOG502STAZ">
    <property type="taxonomic scope" value="Eukaryota"/>
</dbReference>
<sequence>MATTTGDGERLDAAGRRSRQAFGDRSDLSVKSPHGAKSPGTWTFLLLLVVLQRIGKASPTRRASANLAPPSLDLHVATNETAVARALRKFECSGPTLSITLCDPSRVDLSGNRKKLGSSRETFATKLAALFTTKGDSSRVEGFRNGFLRDDGDVMESSESSLSLSALGRDWDRYSLSECVEIASPEVCFDIRTRQQPREEEDCRPLPNLAPFLTSVSSGIRWSPLDGHAQTIRCGAKLRLFKASALWRRWRSTSRGIAYDFTEDSKSRRITRDVDLGVTYDGTRQSLELLLGQQGSDARPGIYETKSHPSHLLVRLATTRQTNKSPIEFVRGCFGLGLPFRNKSRISVTPSYDVPKGDFRCVISGDFGLSGQTRAVLRMEEFDSTLTLVRDLDERRRDSSLRAHVDPTKGIHLMWTDGKGGGSCWMSEARIPLGTSGLSPFASDIRVGRRWAI</sequence>
<comment type="caution">
    <text evidence="2">The sequence shown here is derived from an EMBL/GenBank/DDBJ whole genome shotgun (WGS) entry which is preliminary data.</text>
</comment>
<protein>
    <submittedName>
        <fullName evidence="2">Uncharacterized protein</fullName>
    </submittedName>
</protein>